<feature type="transmembrane region" description="Helical" evidence="1">
    <location>
        <begin position="40"/>
        <end position="58"/>
    </location>
</feature>
<dbReference type="InterPro" id="IPR024104">
    <property type="entry name" value="Tribbles/Ser_Thr_kinase_40"/>
</dbReference>
<accession>A0AA88A7I6</accession>
<keyword evidence="1" id="KW-0812">Transmembrane</keyword>
<organism evidence="3 4">
    <name type="scientific">Ficus carica</name>
    <name type="common">Common fig</name>
    <dbReference type="NCBI Taxonomy" id="3494"/>
    <lineage>
        <taxon>Eukaryota</taxon>
        <taxon>Viridiplantae</taxon>
        <taxon>Streptophyta</taxon>
        <taxon>Embryophyta</taxon>
        <taxon>Tracheophyta</taxon>
        <taxon>Spermatophyta</taxon>
        <taxon>Magnoliopsida</taxon>
        <taxon>eudicotyledons</taxon>
        <taxon>Gunneridae</taxon>
        <taxon>Pentapetalae</taxon>
        <taxon>rosids</taxon>
        <taxon>fabids</taxon>
        <taxon>Rosales</taxon>
        <taxon>Moraceae</taxon>
        <taxon>Ficeae</taxon>
        <taxon>Ficus</taxon>
    </lineage>
</organism>
<protein>
    <recommendedName>
        <fullName evidence="2">Protein kinase domain-containing protein</fullName>
    </recommendedName>
</protein>
<gene>
    <name evidence="3" type="ORF">TIFTF001_018692</name>
</gene>
<dbReference type="GO" id="GO:0004672">
    <property type="term" value="F:protein kinase activity"/>
    <property type="evidence" value="ECO:0007669"/>
    <property type="project" value="InterPro"/>
</dbReference>
<dbReference type="Gene3D" id="1.10.510.10">
    <property type="entry name" value="Transferase(Phosphotransferase) domain 1"/>
    <property type="match status" value="1"/>
</dbReference>
<dbReference type="InterPro" id="IPR000719">
    <property type="entry name" value="Prot_kinase_dom"/>
</dbReference>
<feature type="transmembrane region" description="Helical" evidence="1">
    <location>
        <begin position="6"/>
        <end position="28"/>
    </location>
</feature>
<keyword evidence="1" id="KW-1133">Transmembrane helix</keyword>
<evidence type="ECO:0000313" key="4">
    <source>
        <dbReference type="Proteomes" id="UP001187192"/>
    </source>
</evidence>
<dbReference type="InterPro" id="IPR011009">
    <property type="entry name" value="Kinase-like_dom_sf"/>
</dbReference>
<dbReference type="EMBL" id="BTGU01000031">
    <property type="protein sequence ID" value="GMN49518.1"/>
    <property type="molecule type" value="Genomic_DNA"/>
</dbReference>
<evidence type="ECO:0000313" key="3">
    <source>
        <dbReference type="EMBL" id="GMN49518.1"/>
    </source>
</evidence>
<keyword evidence="1" id="KW-0472">Membrane</keyword>
<dbReference type="SUPFAM" id="SSF56112">
    <property type="entry name" value="Protein kinase-like (PK-like)"/>
    <property type="match status" value="1"/>
</dbReference>
<dbReference type="GO" id="GO:0031434">
    <property type="term" value="F:mitogen-activated protein kinase kinase binding"/>
    <property type="evidence" value="ECO:0007669"/>
    <property type="project" value="TreeGrafter"/>
</dbReference>
<comment type="caution">
    <text evidence="3">The sequence shown here is derived from an EMBL/GenBank/DDBJ whole genome shotgun (WGS) entry which is preliminary data.</text>
</comment>
<dbReference type="GO" id="GO:0005634">
    <property type="term" value="C:nucleus"/>
    <property type="evidence" value="ECO:0007669"/>
    <property type="project" value="TreeGrafter"/>
</dbReference>
<dbReference type="GO" id="GO:0005524">
    <property type="term" value="F:ATP binding"/>
    <property type="evidence" value="ECO:0007669"/>
    <property type="project" value="InterPro"/>
</dbReference>
<dbReference type="GO" id="GO:0032436">
    <property type="term" value="P:positive regulation of proteasomal ubiquitin-dependent protein catabolic process"/>
    <property type="evidence" value="ECO:0007669"/>
    <property type="project" value="TreeGrafter"/>
</dbReference>
<dbReference type="AlphaFoldDB" id="A0AA88A7I6"/>
<evidence type="ECO:0000259" key="2">
    <source>
        <dbReference type="Pfam" id="PF00069"/>
    </source>
</evidence>
<evidence type="ECO:0000256" key="1">
    <source>
        <dbReference type="SAM" id="Phobius"/>
    </source>
</evidence>
<reference evidence="3" key="1">
    <citation type="submission" date="2023-07" db="EMBL/GenBank/DDBJ databases">
        <title>draft genome sequence of fig (Ficus carica).</title>
        <authorList>
            <person name="Takahashi T."/>
            <person name="Nishimura K."/>
        </authorList>
    </citation>
    <scope>NUCLEOTIDE SEQUENCE</scope>
</reference>
<feature type="transmembrane region" description="Helical" evidence="1">
    <location>
        <begin position="78"/>
        <end position="98"/>
    </location>
</feature>
<name>A0AA88A7I6_FICCA</name>
<proteinExistence type="predicted"/>
<dbReference type="Pfam" id="PF00069">
    <property type="entry name" value="Pkinase"/>
    <property type="match status" value="1"/>
</dbReference>
<feature type="domain" description="Protein kinase" evidence="2">
    <location>
        <begin position="86"/>
        <end position="155"/>
    </location>
</feature>
<keyword evidence="4" id="KW-1185">Reference proteome</keyword>
<dbReference type="PANTHER" id="PTHR22961">
    <property type="entry name" value="SER/THR PROTEIN KINASE-TRB"/>
    <property type="match status" value="1"/>
</dbReference>
<sequence>MTTAGWVVKVSLQWVVAVRVSVLGPLCFSRFHLSGTSTDVAVVAGGVIGGLVVAARWSMMVLVESFSTRFNSMSFQRWLMYGNGEVTLYVMLVGAYPFEDQEYPKNFRKTINSAQYKIPENVHISQDCRHLISCIFVANPVKRVTIKDIKSHPWFLKNLPRELTGAAQAMYYRQENPSFFLQSIDDIMKIV</sequence>
<dbReference type="Proteomes" id="UP001187192">
    <property type="component" value="Unassembled WGS sequence"/>
</dbReference>
<dbReference type="PANTHER" id="PTHR22961:SF13">
    <property type="entry name" value="TRIBBLES"/>
    <property type="match status" value="1"/>
</dbReference>